<organism evidence="9 10">
    <name type="scientific">Halopseudomonas yangmingensis</name>
    <dbReference type="NCBI Taxonomy" id="1720063"/>
    <lineage>
        <taxon>Bacteria</taxon>
        <taxon>Pseudomonadati</taxon>
        <taxon>Pseudomonadota</taxon>
        <taxon>Gammaproteobacteria</taxon>
        <taxon>Pseudomonadales</taxon>
        <taxon>Pseudomonadaceae</taxon>
        <taxon>Halopseudomonas</taxon>
    </lineage>
</organism>
<evidence type="ECO:0000313" key="10">
    <source>
        <dbReference type="Proteomes" id="UP000243629"/>
    </source>
</evidence>
<dbReference type="InterPro" id="IPR058625">
    <property type="entry name" value="MdtA-like_BSH"/>
</dbReference>
<dbReference type="EMBL" id="FOUI01000002">
    <property type="protein sequence ID" value="SFM26169.1"/>
    <property type="molecule type" value="Genomic_DNA"/>
</dbReference>
<accession>A0A1I4PEK4</accession>
<feature type="coiled-coil region" evidence="5">
    <location>
        <begin position="100"/>
        <end position="172"/>
    </location>
</feature>
<dbReference type="OrthoDB" id="9806939at2"/>
<dbReference type="Proteomes" id="UP000243629">
    <property type="component" value="Unassembled WGS sequence"/>
</dbReference>
<dbReference type="GO" id="GO:1990281">
    <property type="term" value="C:efflux pump complex"/>
    <property type="evidence" value="ECO:0007669"/>
    <property type="project" value="TreeGrafter"/>
</dbReference>
<feature type="domain" description="CusB-like beta-barrel" evidence="7">
    <location>
        <begin position="214"/>
        <end position="283"/>
    </location>
</feature>
<dbReference type="RefSeq" id="WP_093472861.1">
    <property type="nucleotide sequence ID" value="NZ_FOUI01000002.1"/>
</dbReference>
<dbReference type="InterPro" id="IPR058627">
    <property type="entry name" value="MdtA-like_C"/>
</dbReference>
<feature type="domain" description="Multidrug resistance protein MdtA-like barrel-sandwich hybrid" evidence="6">
    <location>
        <begin position="68"/>
        <end position="201"/>
    </location>
</feature>
<sequence>MRTLIKIALLLGALLLVMAWFAGLFNTRISPEVAETPALAAGDTLLLQPREQALTETVAATVIAREASQVSSRVLGSVNRVLVRAGDPVQRGDLLLELDDREFRARLAQAEQQLAAVRAQADEARRELQRASQLLERGAGTQAMLDRARAQSTSLQADLQRAEQARQEAETALSYTRLLAPINGRVTERHIEPGDTASPGQLLVSLYDPQSLQLAAQVRESLALGLRGGQPLLARIDALDQQLEVVVEEQVPGSDPGARAILIKAGLPQLDGLLPGMYASLQIPAGRAELLWIPHTTISRVGQISTVDVIDSQGHSHRRVITTGRQQDGQVVVTSGLEAGERIRLAQ</sequence>
<name>A0A1I4PEK4_9GAMM</name>
<dbReference type="InterPro" id="IPR006143">
    <property type="entry name" value="RND_pump_MFP"/>
</dbReference>
<dbReference type="InterPro" id="IPR058792">
    <property type="entry name" value="Beta-barrel_RND_2"/>
</dbReference>
<reference evidence="10" key="1">
    <citation type="submission" date="2016-10" db="EMBL/GenBank/DDBJ databases">
        <authorList>
            <person name="Varghese N."/>
            <person name="Submissions S."/>
        </authorList>
    </citation>
    <scope>NUCLEOTIDE SEQUENCE [LARGE SCALE GENOMIC DNA]</scope>
    <source>
        <strain evidence="10">DSM 24213</strain>
    </source>
</reference>
<evidence type="ECO:0000259" key="8">
    <source>
        <dbReference type="Pfam" id="PF25967"/>
    </source>
</evidence>
<keyword evidence="3" id="KW-0813">Transport</keyword>
<evidence type="ECO:0000256" key="5">
    <source>
        <dbReference type="SAM" id="Coils"/>
    </source>
</evidence>
<evidence type="ECO:0000256" key="3">
    <source>
        <dbReference type="ARBA" id="ARBA00022448"/>
    </source>
</evidence>
<dbReference type="Gene3D" id="2.40.420.20">
    <property type="match status" value="1"/>
</dbReference>
<keyword evidence="10" id="KW-1185">Reference proteome</keyword>
<keyword evidence="4 5" id="KW-0175">Coiled coil</keyword>
<dbReference type="AlphaFoldDB" id="A0A1I4PEK4"/>
<dbReference type="PANTHER" id="PTHR30469:SF15">
    <property type="entry name" value="HLYD FAMILY OF SECRETION PROTEINS"/>
    <property type="match status" value="1"/>
</dbReference>
<evidence type="ECO:0000259" key="6">
    <source>
        <dbReference type="Pfam" id="PF25917"/>
    </source>
</evidence>
<evidence type="ECO:0000256" key="2">
    <source>
        <dbReference type="ARBA" id="ARBA00009477"/>
    </source>
</evidence>
<comment type="subcellular location">
    <subcellularLocation>
        <location evidence="1">Cell envelope</location>
    </subcellularLocation>
</comment>
<evidence type="ECO:0000256" key="1">
    <source>
        <dbReference type="ARBA" id="ARBA00004196"/>
    </source>
</evidence>
<dbReference type="NCBIfam" id="TIGR01730">
    <property type="entry name" value="RND_mfp"/>
    <property type="match status" value="1"/>
</dbReference>
<dbReference type="STRING" id="1720063.SAMN05216217_102284"/>
<dbReference type="Gene3D" id="2.40.30.170">
    <property type="match status" value="1"/>
</dbReference>
<evidence type="ECO:0000313" key="9">
    <source>
        <dbReference type="EMBL" id="SFM26169.1"/>
    </source>
</evidence>
<comment type="similarity">
    <text evidence="2">Belongs to the membrane fusion protein (MFP) (TC 8.A.1) family.</text>
</comment>
<feature type="domain" description="Multidrug resistance protein MdtA-like C-terminal permuted SH3" evidence="8">
    <location>
        <begin position="294"/>
        <end position="343"/>
    </location>
</feature>
<dbReference type="GO" id="GO:0015562">
    <property type="term" value="F:efflux transmembrane transporter activity"/>
    <property type="evidence" value="ECO:0007669"/>
    <property type="project" value="TreeGrafter"/>
</dbReference>
<dbReference type="Pfam" id="PF25967">
    <property type="entry name" value="RND-MFP_C"/>
    <property type="match status" value="1"/>
</dbReference>
<dbReference type="Pfam" id="PF25954">
    <property type="entry name" value="Beta-barrel_RND_2"/>
    <property type="match status" value="1"/>
</dbReference>
<gene>
    <name evidence="9" type="ORF">SAMN05216217_102284</name>
</gene>
<evidence type="ECO:0000256" key="4">
    <source>
        <dbReference type="ARBA" id="ARBA00023054"/>
    </source>
</evidence>
<protein>
    <submittedName>
        <fullName evidence="9">RND family efflux transporter, MFP subunit</fullName>
    </submittedName>
</protein>
<proteinExistence type="inferred from homology"/>
<dbReference type="Pfam" id="PF25917">
    <property type="entry name" value="BSH_RND"/>
    <property type="match status" value="1"/>
</dbReference>
<dbReference type="SUPFAM" id="SSF111369">
    <property type="entry name" value="HlyD-like secretion proteins"/>
    <property type="match status" value="1"/>
</dbReference>
<evidence type="ECO:0000259" key="7">
    <source>
        <dbReference type="Pfam" id="PF25954"/>
    </source>
</evidence>
<dbReference type="Gene3D" id="1.10.287.470">
    <property type="entry name" value="Helix hairpin bin"/>
    <property type="match status" value="1"/>
</dbReference>
<dbReference type="Gene3D" id="2.40.50.100">
    <property type="match status" value="1"/>
</dbReference>
<dbReference type="PANTHER" id="PTHR30469">
    <property type="entry name" value="MULTIDRUG RESISTANCE PROTEIN MDTA"/>
    <property type="match status" value="1"/>
</dbReference>